<dbReference type="PANTHER" id="PTHR24223">
    <property type="entry name" value="ATP-BINDING CASSETTE SUB-FAMILY C"/>
    <property type="match status" value="1"/>
</dbReference>
<dbReference type="InterPro" id="IPR056227">
    <property type="entry name" value="TMD0_ABC"/>
</dbReference>
<keyword evidence="5" id="KW-0677">Repeat</keyword>
<keyword evidence="8 12" id="KW-1133">Transmembrane helix</keyword>
<dbReference type="InterPro" id="IPR036640">
    <property type="entry name" value="ABC1_TM_sf"/>
</dbReference>
<dbReference type="FunFam" id="3.40.50.300:FF:000997">
    <property type="entry name" value="Multidrug resistance-associated protein 1"/>
    <property type="match status" value="1"/>
</dbReference>
<dbReference type="CDD" id="cd03244">
    <property type="entry name" value="ABCC_MRP_domain2"/>
    <property type="match status" value="1"/>
</dbReference>
<dbReference type="Gene3D" id="3.40.50.300">
    <property type="entry name" value="P-loop containing nucleotide triphosphate hydrolases"/>
    <property type="match status" value="3"/>
</dbReference>
<dbReference type="InterPro" id="IPR044726">
    <property type="entry name" value="ABCC_6TM_D2"/>
</dbReference>
<evidence type="ECO:0000313" key="15">
    <source>
        <dbReference type="EMBL" id="KAF9551485.1"/>
    </source>
</evidence>
<organism evidence="15 16">
    <name type="scientific">Mortierella hygrophila</name>
    <dbReference type="NCBI Taxonomy" id="979708"/>
    <lineage>
        <taxon>Eukaryota</taxon>
        <taxon>Fungi</taxon>
        <taxon>Fungi incertae sedis</taxon>
        <taxon>Mucoromycota</taxon>
        <taxon>Mortierellomycotina</taxon>
        <taxon>Mortierellomycetes</taxon>
        <taxon>Mortierellales</taxon>
        <taxon>Mortierellaceae</taxon>
        <taxon>Mortierella</taxon>
    </lineage>
</organism>
<comment type="similarity">
    <text evidence="2">Belongs to the ABC transporter superfamily. ABCC family. Conjugate transporter (TC 3.A.1.208) subfamily.</text>
</comment>
<feature type="transmembrane region" description="Helical" evidence="12">
    <location>
        <begin position="87"/>
        <end position="109"/>
    </location>
</feature>
<dbReference type="Proteomes" id="UP000723463">
    <property type="component" value="Unassembled WGS sequence"/>
</dbReference>
<dbReference type="InterPro" id="IPR017871">
    <property type="entry name" value="ABC_transporter-like_CS"/>
</dbReference>
<evidence type="ECO:0000256" key="10">
    <source>
        <dbReference type="ARBA" id="ARBA00023180"/>
    </source>
</evidence>
<evidence type="ECO:0000256" key="2">
    <source>
        <dbReference type="ARBA" id="ARBA00009726"/>
    </source>
</evidence>
<dbReference type="Pfam" id="PF00664">
    <property type="entry name" value="ABC_membrane"/>
    <property type="match status" value="2"/>
</dbReference>
<evidence type="ECO:0000256" key="8">
    <source>
        <dbReference type="ARBA" id="ARBA00022989"/>
    </source>
</evidence>
<feature type="compositionally biased region" description="Low complexity" evidence="11">
    <location>
        <begin position="703"/>
        <end position="713"/>
    </location>
</feature>
<feature type="transmembrane region" description="Helical" evidence="12">
    <location>
        <begin position="1284"/>
        <end position="1303"/>
    </location>
</feature>
<name>A0A9P6FHL9_9FUNG</name>
<accession>A0A9P6FHL9</accession>
<dbReference type="GO" id="GO:0140359">
    <property type="term" value="F:ABC-type transporter activity"/>
    <property type="evidence" value="ECO:0007669"/>
    <property type="project" value="InterPro"/>
</dbReference>
<dbReference type="GO" id="GO:0016020">
    <property type="term" value="C:membrane"/>
    <property type="evidence" value="ECO:0007669"/>
    <property type="project" value="InterPro"/>
</dbReference>
<feature type="transmembrane region" description="Helical" evidence="12">
    <location>
        <begin position="370"/>
        <end position="390"/>
    </location>
</feature>
<dbReference type="CDD" id="cd18580">
    <property type="entry name" value="ABC_6TM_ABCC_D2"/>
    <property type="match status" value="1"/>
</dbReference>
<dbReference type="Pfam" id="PF24357">
    <property type="entry name" value="TMD0_ABC"/>
    <property type="match status" value="1"/>
</dbReference>
<evidence type="ECO:0000313" key="16">
    <source>
        <dbReference type="Proteomes" id="UP000723463"/>
    </source>
</evidence>
<feature type="transmembrane region" description="Helical" evidence="12">
    <location>
        <begin position="551"/>
        <end position="580"/>
    </location>
</feature>
<gene>
    <name evidence="15" type="ORF">EC957_008154</name>
</gene>
<dbReference type="Pfam" id="PF00005">
    <property type="entry name" value="ABC_tran"/>
    <property type="match status" value="2"/>
</dbReference>
<dbReference type="GO" id="GO:0005524">
    <property type="term" value="F:ATP binding"/>
    <property type="evidence" value="ECO:0007669"/>
    <property type="project" value="UniProtKB-KW"/>
</dbReference>
<dbReference type="SMART" id="SM00382">
    <property type="entry name" value="AAA"/>
    <property type="match status" value="2"/>
</dbReference>
<dbReference type="InterPro" id="IPR003593">
    <property type="entry name" value="AAA+_ATPase"/>
</dbReference>
<feature type="transmembrane region" description="Helical" evidence="12">
    <location>
        <begin position="1097"/>
        <end position="1125"/>
    </location>
</feature>
<feature type="region of interest" description="Disordered" evidence="11">
    <location>
        <begin position="679"/>
        <end position="747"/>
    </location>
</feature>
<evidence type="ECO:0000259" key="14">
    <source>
        <dbReference type="PROSITE" id="PS50929"/>
    </source>
</evidence>
<dbReference type="SUPFAM" id="SSF90123">
    <property type="entry name" value="ABC transporter transmembrane region"/>
    <property type="match status" value="2"/>
</dbReference>
<keyword evidence="9 12" id="KW-0472">Membrane</keyword>
<keyword evidence="3" id="KW-0813">Transport</keyword>
<dbReference type="InterPro" id="IPR050173">
    <property type="entry name" value="ABC_transporter_C-like"/>
</dbReference>
<feature type="domain" description="ABC transporter" evidence="13">
    <location>
        <begin position="1378"/>
        <end position="1611"/>
    </location>
</feature>
<dbReference type="CDD" id="cd18579">
    <property type="entry name" value="ABC_6TM_ABCC_D1"/>
    <property type="match status" value="1"/>
</dbReference>
<feature type="compositionally biased region" description="Basic and acidic residues" evidence="11">
    <location>
        <begin position="679"/>
        <end position="695"/>
    </location>
</feature>
<protein>
    <recommendedName>
        <fullName evidence="17">P-loop containing nucleoside triphosphate hydrolase protein</fullName>
    </recommendedName>
</protein>
<evidence type="ECO:0008006" key="17">
    <source>
        <dbReference type="Google" id="ProtNLM"/>
    </source>
</evidence>
<evidence type="ECO:0000259" key="13">
    <source>
        <dbReference type="PROSITE" id="PS50893"/>
    </source>
</evidence>
<dbReference type="FunFam" id="3.40.50.300:FF:000074">
    <property type="entry name" value="Multidrug resistance-associated protein 5 isoform 1"/>
    <property type="match status" value="1"/>
</dbReference>
<dbReference type="PANTHER" id="PTHR24223:SF399">
    <property type="entry name" value="ABC TRANSPORTER ATNG"/>
    <property type="match status" value="1"/>
</dbReference>
<feature type="transmembrane region" description="Helical" evidence="12">
    <location>
        <begin position="1174"/>
        <end position="1193"/>
    </location>
</feature>
<dbReference type="InterPro" id="IPR011527">
    <property type="entry name" value="ABC1_TM_dom"/>
</dbReference>
<evidence type="ECO:0000256" key="3">
    <source>
        <dbReference type="ARBA" id="ARBA00022448"/>
    </source>
</evidence>
<keyword evidence="4 12" id="KW-0812">Transmembrane</keyword>
<comment type="subcellular location">
    <subcellularLocation>
        <location evidence="1">Endomembrane system</location>
        <topology evidence="1">Multi-pass membrane protein</topology>
    </subcellularLocation>
</comment>
<keyword evidence="7" id="KW-0067">ATP-binding</keyword>
<feature type="transmembrane region" description="Helical" evidence="12">
    <location>
        <begin position="151"/>
        <end position="170"/>
    </location>
</feature>
<evidence type="ECO:0000256" key="6">
    <source>
        <dbReference type="ARBA" id="ARBA00022741"/>
    </source>
</evidence>
<evidence type="ECO:0000256" key="5">
    <source>
        <dbReference type="ARBA" id="ARBA00022737"/>
    </source>
</evidence>
<feature type="transmembrane region" description="Helical" evidence="12">
    <location>
        <begin position="443"/>
        <end position="468"/>
    </location>
</feature>
<evidence type="ECO:0000256" key="7">
    <source>
        <dbReference type="ARBA" id="ARBA00022840"/>
    </source>
</evidence>
<dbReference type="InterPro" id="IPR027417">
    <property type="entry name" value="P-loop_NTPase"/>
</dbReference>
<dbReference type="PROSITE" id="PS50893">
    <property type="entry name" value="ABC_TRANSPORTER_2"/>
    <property type="match status" value="2"/>
</dbReference>
<evidence type="ECO:0000256" key="1">
    <source>
        <dbReference type="ARBA" id="ARBA00004127"/>
    </source>
</evidence>
<feature type="domain" description="ABC transmembrane type-1" evidence="14">
    <location>
        <begin position="1053"/>
        <end position="1339"/>
    </location>
</feature>
<feature type="transmembrane region" description="Helical" evidence="12">
    <location>
        <begin position="1051"/>
        <end position="1077"/>
    </location>
</feature>
<proteinExistence type="inferred from homology"/>
<feature type="domain" description="ABC transporter" evidence="13">
    <location>
        <begin position="734"/>
        <end position="955"/>
    </location>
</feature>
<feature type="transmembrane region" description="Helical" evidence="12">
    <location>
        <begin position="1199"/>
        <end position="1218"/>
    </location>
</feature>
<evidence type="ECO:0000256" key="4">
    <source>
        <dbReference type="ARBA" id="ARBA00022692"/>
    </source>
</evidence>
<feature type="transmembrane region" description="Helical" evidence="12">
    <location>
        <begin position="115"/>
        <end position="139"/>
    </location>
</feature>
<dbReference type="Gene3D" id="1.20.1560.10">
    <property type="entry name" value="ABC transporter type 1, transmembrane domain"/>
    <property type="match status" value="2"/>
</dbReference>
<feature type="transmembrane region" description="Helical" evidence="12">
    <location>
        <begin position="312"/>
        <end position="335"/>
    </location>
</feature>
<dbReference type="InterPro" id="IPR003439">
    <property type="entry name" value="ABC_transporter-like_ATP-bd"/>
</dbReference>
<feature type="transmembrane region" description="Helical" evidence="12">
    <location>
        <begin position="176"/>
        <end position="198"/>
    </location>
</feature>
<keyword evidence="10" id="KW-0325">Glycoprotein</keyword>
<dbReference type="CDD" id="cd03250">
    <property type="entry name" value="ABCC_MRP_domain1"/>
    <property type="match status" value="1"/>
</dbReference>
<evidence type="ECO:0000256" key="9">
    <source>
        <dbReference type="ARBA" id="ARBA00023136"/>
    </source>
</evidence>
<dbReference type="GO" id="GO:0016887">
    <property type="term" value="F:ATP hydrolysis activity"/>
    <property type="evidence" value="ECO:0007669"/>
    <property type="project" value="InterPro"/>
</dbReference>
<dbReference type="FunFam" id="1.20.1560.10:FF:000013">
    <property type="entry name" value="ABC transporter C family member 2"/>
    <property type="match status" value="1"/>
</dbReference>
<sequence length="1616" mass="178913">MSFARAMLAKNFPVLCLDEATAAIDVETDNAIQRTSRREFQNYTGLTIAHRINTIMRNDKISWSSNKGALPIVGKGRLEGVKATPVFLLKMVAVLAAFAVQLGVLIKVISNSDLYGSSSILSTVIYLVGLAAAGLLHWFEHFNMANSASSLLVFWLFSVLISIFPTRSWIQATPEGLSSLLPILKLVFTILALLVFIFENIPKPNYKSLTRPNTTRPAQSNPSPEPHTNYFKRVTFFWLLPLLRLGKTRTLKMDDLYNINPKLLSYPLYLTTKAKLDADEAIAIEKVQTGAAIKKAKEAGDDMAARRLTPKINLAGTIFHTVGYTFMSAAIPRVFYICFYYIRPILFSQLVGFVASYNEVDMKKAEPQTAWKGFGYVIAVVAASILSSLFDGQFQFINYNAGLKARSVFVTLVYRKSLRLSSTNKQEGMGSIVNHMSTDVDKVVAFFDIIHLLWSAVVEMIITIVLLYKEVRYTIFASIGVVAVMFFLGGLISPFLGKNNKASMKASDRRMKIINELVGAIKSVKLYGWEEYFIKKISEARDEQLVYYRRFYSWVTVLATIMNMITPFVIFVTLAVYGVIAPADAPLDSRRIFTAITLINMLQSPLGQLSNSMSAIVTGKVAYVRLRDFLNSEEVDETNVIKNPDVTASEIAFEVTNGTFGWYTPEAIDAAIEKKAKEDEKKAKEDEKKAKEEAKKNKKNKKAPATPTTAEIESSTTLDEKSDPAVTDEKAAHAASETLPATRDSMGPVMHDINLQIRRGALTAIVGRVGEGKSSLVGALLGEMYKYSGQVHSFGSLAYVSQTAWILNATVRENILFGRPFDKERYLKTIRSCALVPDFKMLVNGDKTVIGEKGINLSGGQKQRISIARAVYANADVYILDDPLSAVDAHVDHHIFKHALTTILADKTRILVTNGVNHLKEVDQIVVIKQGRITQDGAYEDLIQNVGGDLYRLIQESKLVASKDSSDSLRSEAESGSEVKADENDASVVAAISEKEALPPSADRPIYKRAKSSKVQDEDEVEINEKNEVDEEIITEGRVGWEVYKYYMTSIGLGSVFIFVCAILIDLSVLIGTQLWLERWGASNSKDFGNNHSTQYWIMSYFGWVVAGALTLGCAIGLSMVFMALRGSRHLHAAMLRPLVRAPMSFFDITSSGKIVNRFSHDINSVDLELPLQFTNLLFLATMALSIFVFAIIATRWVLLIMLPVAVAYYWLGGFFLVSSRELKRLDLAARSPMYAHFGETLAGLVTIRAFSDADRLAIEATTLLDRSQTTAYLTNMTNRWLQIMIDQLSTIILGFVCVMAVVQRGDSGEGYFGIILSQIGVLTDMMSRLFSTACQIQTAIVAVERIHEYANLTPEARDVIPDSKTDPAWPQSGAIELKDYSVRYREGLDLILKDVNVTIQPGERIGIVGRTGAGKSSVTLALFRIIEAAQGSIIIDGIDISTLGLHELRSRLTIIPQEPFLFGDTIRLNLDPFGKYTDAEIWAALESASLKSYITTLSEGLSTVIENGGENMSLGQRQLMSLARAMLAKNTRVLCLDEATAAIDVETDNAIQRALRREFQNCTVLTIAHRINTIMDSDKILVLEQGRVAEFDSPSVLLQKKDGLFYSLASQSGNA</sequence>
<dbReference type="EMBL" id="JAAAXW010000004">
    <property type="protein sequence ID" value="KAF9551485.1"/>
    <property type="molecule type" value="Genomic_DNA"/>
</dbReference>
<feature type="transmembrane region" description="Helical" evidence="12">
    <location>
        <begin position="341"/>
        <end position="358"/>
    </location>
</feature>
<dbReference type="SUPFAM" id="SSF52540">
    <property type="entry name" value="P-loop containing nucleoside triphosphate hydrolases"/>
    <property type="match status" value="3"/>
</dbReference>
<keyword evidence="6" id="KW-0547">Nucleotide-binding</keyword>
<dbReference type="GO" id="GO:0012505">
    <property type="term" value="C:endomembrane system"/>
    <property type="evidence" value="ECO:0007669"/>
    <property type="project" value="UniProtKB-SubCell"/>
</dbReference>
<feature type="domain" description="ABC transmembrane type-1" evidence="14">
    <location>
        <begin position="344"/>
        <end position="618"/>
    </location>
</feature>
<dbReference type="PROSITE" id="PS00211">
    <property type="entry name" value="ABC_TRANSPORTER_1"/>
    <property type="match status" value="2"/>
</dbReference>
<feature type="transmembrane region" description="Helical" evidence="12">
    <location>
        <begin position="475"/>
        <end position="496"/>
    </location>
</feature>
<comment type="caution">
    <text evidence="15">The sequence shown here is derived from an EMBL/GenBank/DDBJ whole genome shotgun (WGS) entry which is preliminary data.</text>
</comment>
<keyword evidence="16" id="KW-1185">Reference proteome</keyword>
<evidence type="ECO:0000256" key="12">
    <source>
        <dbReference type="SAM" id="Phobius"/>
    </source>
</evidence>
<evidence type="ECO:0000256" key="11">
    <source>
        <dbReference type="SAM" id="MobiDB-lite"/>
    </source>
</evidence>
<dbReference type="InterPro" id="IPR044746">
    <property type="entry name" value="ABCC_6TM_D1"/>
</dbReference>
<reference evidence="15" key="1">
    <citation type="journal article" date="2020" name="Fungal Divers.">
        <title>Resolving the Mortierellaceae phylogeny through synthesis of multi-gene phylogenetics and phylogenomics.</title>
        <authorList>
            <person name="Vandepol N."/>
            <person name="Liber J."/>
            <person name="Desiro A."/>
            <person name="Na H."/>
            <person name="Kennedy M."/>
            <person name="Barry K."/>
            <person name="Grigoriev I.V."/>
            <person name="Miller A.N."/>
            <person name="O'Donnell K."/>
            <person name="Stajich J.E."/>
            <person name="Bonito G."/>
        </authorList>
    </citation>
    <scope>NUCLEOTIDE SEQUENCE</scope>
    <source>
        <strain evidence="15">NRRL 2591</strain>
    </source>
</reference>
<dbReference type="PROSITE" id="PS50929">
    <property type="entry name" value="ABC_TM1F"/>
    <property type="match status" value="2"/>
</dbReference>
<feature type="compositionally biased region" description="Basic and acidic residues" evidence="11">
    <location>
        <begin position="718"/>
        <end position="732"/>
    </location>
</feature>